<accession>A0A562SY69</accession>
<evidence type="ECO:0000313" key="1">
    <source>
        <dbReference type="EMBL" id="TWI85676.1"/>
    </source>
</evidence>
<name>A0A562SY69_9BACT</name>
<organism evidence="1 2">
    <name type="scientific">Lacibacter cauensis</name>
    <dbReference type="NCBI Taxonomy" id="510947"/>
    <lineage>
        <taxon>Bacteria</taxon>
        <taxon>Pseudomonadati</taxon>
        <taxon>Bacteroidota</taxon>
        <taxon>Chitinophagia</taxon>
        <taxon>Chitinophagales</taxon>
        <taxon>Chitinophagaceae</taxon>
        <taxon>Lacibacter</taxon>
    </lineage>
</organism>
<dbReference type="Proteomes" id="UP000316167">
    <property type="component" value="Unassembled WGS sequence"/>
</dbReference>
<proteinExistence type="predicted"/>
<protein>
    <submittedName>
        <fullName evidence="1">Uncharacterized protein</fullName>
    </submittedName>
</protein>
<gene>
    <name evidence="1" type="ORF">IQ13_0839</name>
</gene>
<evidence type="ECO:0000313" key="2">
    <source>
        <dbReference type="Proteomes" id="UP000316167"/>
    </source>
</evidence>
<dbReference type="EMBL" id="VLLE01000002">
    <property type="protein sequence ID" value="TWI85676.1"/>
    <property type="molecule type" value="Genomic_DNA"/>
</dbReference>
<reference evidence="1 2" key="1">
    <citation type="journal article" date="2015" name="Stand. Genomic Sci.">
        <title>Genomic Encyclopedia of Bacterial and Archaeal Type Strains, Phase III: the genomes of soil and plant-associated and newly described type strains.</title>
        <authorList>
            <person name="Whitman W.B."/>
            <person name="Woyke T."/>
            <person name="Klenk H.P."/>
            <person name="Zhou Y."/>
            <person name="Lilburn T.G."/>
            <person name="Beck B.J."/>
            <person name="De Vos P."/>
            <person name="Vandamme P."/>
            <person name="Eisen J.A."/>
            <person name="Garrity G."/>
            <person name="Hugenholtz P."/>
            <person name="Kyrpides N.C."/>
        </authorList>
    </citation>
    <scope>NUCLEOTIDE SEQUENCE [LARGE SCALE GENOMIC DNA]</scope>
    <source>
        <strain evidence="1 2">CGMCC 1.7271</strain>
    </source>
</reference>
<comment type="caution">
    <text evidence="1">The sequence shown here is derived from an EMBL/GenBank/DDBJ whole genome shotgun (WGS) entry which is preliminary data.</text>
</comment>
<sequence>MSPEQFLKYVYTKPGLPGFVIGKWEKAHKSYSLQSISENCFTACLWYQKDSTRNIVIILQDSLCVRPTFAS</sequence>
<keyword evidence="2" id="KW-1185">Reference proteome</keyword>
<dbReference type="AlphaFoldDB" id="A0A562SY69"/>